<sequence length="229" mass="26675">MKQLYAILILCLLITVSAKAQRNTPDSLLTGLRISTNLVTLREPDGGVSLALEYRYEKNWGVLIEGTWIFIDEKADYNLRGRYSPMAKGFRIRPEIRYYLPGRAHTYKLFFAQEISYKRVNYLEEWIEPVRSDPTSWKPDYEKISAYEKVKNIYGTSGKVGCQLFFDKPHKFMIEFYIGLGLKYRDVDFKNKVPSADSYLEDNSSYSAHEPRTGWDINVPMGIKVGYRF</sequence>
<evidence type="ECO:0000256" key="1">
    <source>
        <dbReference type="SAM" id="SignalP"/>
    </source>
</evidence>
<dbReference type="EMBL" id="CP095855">
    <property type="protein sequence ID" value="UPK71852.1"/>
    <property type="molecule type" value="Genomic_DNA"/>
</dbReference>
<protein>
    <submittedName>
        <fullName evidence="2">DUF3575 domain-containing protein</fullName>
    </submittedName>
</protein>
<accession>A0ABY4I7J5</accession>
<dbReference type="Proteomes" id="UP000830198">
    <property type="component" value="Chromosome"/>
</dbReference>
<organism evidence="2 3">
    <name type="scientific">Chitinophaga filiformis</name>
    <name type="common">Myxococcus filiformis</name>
    <name type="synonym">Flexibacter filiformis</name>
    <dbReference type="NCBI Taxonomy" id="104663"/>
    <lineage>
        <taxon>Bacteria</taxon>
        <taxon>Pseudomonadati</taxon>
        <taxon>Bacteroidota</taxon>
        <taxon>Chitinophagia</taxon>
        <taxon>Chitinophagales</taxon>
        <taxon>Chitinophagaceae</taxon>
        <taxon>Chitinophaga</taxon>
    </lineage>
</organism>
<gene>
    <name evidence="2" type="ORF">MYF79_11215</name>
</gene>
<feature type="signal peptide" evidence="1">
    <location>
        <begin position="1"/>
        <end position="20"/>
    </location>
</feature>
<evidence type="ECO:0000313" key="2">
    <source>
        <dbReference type="EMBL" id="UPK71852.1"/>
    </source>
</evidence>
<keyword evidence="1" id="KW-0732">Signal</keyword>
<dbReference type="RefSeq" id="WP_247813965.1">
    <property type="nucleotide sequence ID" value="NZ_CP095855.1"/>
</dbReference>
<reference evidence="2 3" key="1">
    <citation type="submission" date="2022-04" db="EMBL/GenBank/DDBJ databases">
        <title>The arsenic-methylating capacity of Chitinophaga filiformis YT5 during chitin decomposition.</title>
        <authorList>
            <person name="Chen G."/>
            <person name="Liang Y."/>
        </authorList>
    </citation>
    <scope>NUCLEOTIDE SEQUENCE [LARGE SCALE GENOMIC DNA]</scope>
    <source>
        <strain evidence="2 3">YT5</strain>
    </source>
</reference>
<evidence type="ECO:0000313" key="3">
    <source>
        <dbReference type="Proteomes" id="UP000830198"/>
    </source>
</evidence>
<proteinExistence type="predicted"/>
<name>A0ABY4I7J5_CHIFI</name>
<feature type="chain" id="PRO_5047547792" evidence="1">
    <location>
        <begin position="21"/>
        <end position="229"/>
    </location>
</feature>
<keyword evidence="3" id="KW-1185">Reference proteome</keyword>